<dbReference type="InterPro" id="IPR036388">
    <property type="entry name" value="WH-like_DNA-bd_sf"/>
</dbReference>
<dbReference type="InterPro" id="IPR005119">
    <property type="entry name" value="LysR_subst-bd"/>
</dbReference>
<gene>
    <name evidence="6" type="ORF">G5C66_04460</name>
</gene>
<dbReference type="AlphaFoldDB" id="A0A6M1R2L4"/>
<evidence type="ECO:0000256" key="3">
    <source>
        <dbReference type="ARBA" id="ARBA00023125"/>
    </source>
</evidence>
<dbReference type="CDD" id="cd08414">
    <property type="entry name" value="PBP2_LTTR_aromatics_like"/>
    <property type="match status" value="1"/>
</dbReference>
<dbReference type="SUPFAM" id="SSF46785">
    <property type="entry name" value="Winged helix' DNA-binding domain"/>
    <property type="match status" value="1"/>
</dbReference>
<evidence type="ECO:0000256" key="2">
    <source>
        <dbReference type="ARBA" id="ARBA00023015"/>
    </source>
</evidence>
<reference evidence="6 7" key="1">
    <citation type="submission" date="2020-02" db="EMBL/GenBank/DDBJ databases">
        <title>Whole-genome analyses of novel actinobacteria.</title>
        <authorList>
            <person name="Sahin N."/>
        </authorList>
    </citation>
    <scope>NUCLEOTIDE SEQUENCE [LARGE SCALE GENOMIC DNA]</scope>
    <source>
        <strain evidence="6 7">KC13</strain>
    </source>
</reference>
<dbReference type="PRINTS" id="PR00039">
    <property type="entry name" value="HTHLYSR"/>
</dbReference>
<dbReference type="GO" id="GO:0032993">
    <property type="term" value="C:protein-DNA complex"/>
    <property type="evidence" value="ECO:0007669"/>
    <property type="project" value="TreeGrafter"/>
</dbReference>
<dbReference type="GO" id="GO:0003677">
    <property type="term" value="F:DNA binding"/>
    <property type="evidence" value="ECO:0007669"/>
    <property type="project" value="UniProtKB-KW"/>
</dbReference>
<dbReference type="RefSeq" id="WP_165109759.1">
    <property type="nucleotide sequence ID" value="NZ_JAALAA010000003.1"/>
</dbReference>
<name>A0A6M1R2L4_9ACTN</name>
<dbReference type="PANTHER" id="PTHR30346:SF0">
    <property type="entry name" value="HCA OPERON TRANSCRIPTIONAL ACTIVATOR HCAR"/>
    <property type="match status" value="1"/>
</dbReference>
<dbReference type="SUPFAM" id="SSF53850">
    <property type="entry name" value="Periplasmic binding protein-like II"/>
    <property type="match status" value="1"/>
</dbReference>
<dbReference type="PANTHER" id="PTHR30346">
    <property type="entry name" value="TRANSCRIPTIONAL DUAL REGULATOR HCAR-RELATED"/>
    <property type="match status" value="1"/>
</dbReference>
<comment type="similarity">
    <text evidence="1">Belongs to the LysR transcriptional regulatory family.</text>
</comment>
<evidence type="ECO:0000259" key="5">
    <source>
        <dbReference type="PROSITE" id="PS50931"/>
    </source>
</evidence>
<proteinExistence type="inferred from homology"/>
<dbReference type="InterPro" id="IPR000847">
    <property type="entry name" value="LysR_HTH_N"/>
</dbReference>
<protein>
    <submittedName>
        <fullName evidence="6">LysR family transcriptional regulator</fullName>
    </submittedName>
</protein>
<keyword evidence="2" id="KW-0805">Transcription regulation</keyword>
<dbReference type="FunFam" id="1.10.10.10:FF:000001">
    <property type="entry name" value="LysR family transcriptional regulator"/>
    <property type="match status" value="1"/>
</dbReference>
<comment type="caution">
    <text evidence="6">The sequence shown here is derived from an EMBL/GenBank/DDBJ whole genome shotgun (WGS) entry which is preliminary data.</text>
</comment>
<dbReference type="PROSITE" id="PS50931">
    <property type="entry name" value="HTH_LYSR"/>
    <property type="match status" value="1"/>
</dbReference>
<accession>A0A6M1R2L4</accession>
<feature type="domain" description="HTH lysR-type" evidence="5">
    <location>
        <begin position="1"/>
        <end position="58"/>
    </location>
</feature>
<keyword evidence="4" id="KW-0804">Transcription</keyword>
<sequence>MDIRLLESFLAIVEERHFGRAAARLHLAQPTLSQHLQRLEQSVGAKLVDRSSHAVELTDAGSAFEPNARAVLSHLSKATRSARAAAEGHLGSLAVGFNFAAAHHILPATLQHLRHRHPGVRVHLEELRSGPQLTALADGRLDVGLLYGPPTAPDLRSRPLMSLRLCGVVGPMHRWAHRPAAPFMELARHPCVLFDRGQSPAMYDAIQQAAAQAGIELDVAELADDPAATGVLVRAHQLVTFASESRAVQLARSGSGLTPVRLHGPVPMLDLHAAWHADNGSPLLQLFLDTLEASGTSRGTATLSKPTAASVQA</sequence>
<evidence type="ECO:0000256" key="1">
    <source>
        <dbReference type="ARBA" id="ARBA00009437"/>
    </source>
</evidence>
<dbReference type="EMBL" id="JAALAA010000003">
    <property type="protein sequence ID" value="NGN91989.1"/>
    <property type="molecule type" value="Genomic_DNA"/>
</dbReference>
<dbReference type="InterPro" id="IPR036390">
    <property type="entry name" value="WH_DNA-bd_sf"/>
</dbReference>
<evidence type="ECO:0000256" key="4">
    <source>
        <dbReference type="ARBA" id="ARBA00023163"/>
    </source>
</evidence>
<evidence type="ECO:0000313" key="6">
    <source>
        <dbReference type="EMBL" id="NGN91989.1"/>
    </source>
</evidence>
<keyword evidence="7" id="KW-1185">Reference proteome</keyword>
<dbReference type="Pfam" id="PF00126">
    <property type="entry name" value="HTH_1"/>
    <property type="match status" value="1"/>
</dbReference>
<dbReference type="Pfam" id="PF03466">
    <property type="entry name" value="LysR_substrate"/>
    <property type="match status" value="1"/>
</dbReference>
<dbReference type="Gene3D" id="1.10.10.10">
    <property type="entry name" value="Winged helix-like DNA-binding domain superfamily/Winged helix DNA-binding domain"/>
    <property type="match status" value="1"/>
</dbReference>
<keyword evidence="3" id="KW-0238">DNA-binding</keyword>
<dbReference type="Proteomes" id="UP000483261">
    <property type="component" value="Unassembled WGS sequence"/>
</dbReference>
<evidence type="ECO:0000313" key="7">
    <source>
        <dbReference type="Proteomes" id="UP000483261"/>
    </source>
</evidence>
<dbReference type="GO" id="GO:0003700">
    <property type="term" value="F:DNA-binding transcription factor activity"/>
    <property type="evidence" value="ECO:0007669"/>
    <property type="project" value="InterPro"/>
</dbReference>
<dbReference type="Gene3D" id="3.40.190.10">
    <property type="entry name" value="Periplasmic binding protein-like II"/>
    <property type="match status" value="2"/>
</dbReference>
<organism evidence="6 7">
    <name type="scientific">Nocardioides turkmenicus</name>
    <dbReference type="NCBI Taxonomy" id="2711220"/>
    <lineage>
        <taxon>Bacteria</taxon>
        <taxon>Bacillati</taxon>
        <taxon>Actinomycetota</taxon>
        <taxon>Actinomycetes</taxon>
        <taxon>Propionibacteriales</taxon>
        <taxon>Nocardioidaceae</taxon>
        <taxon>Nocardioides</taxon>
    </lineage>
</organism>